<dbReference type="GO" id="GO:0033744">
    <property type="term" value="F:L-methionine:thioredoxin-disulfide S-oxidoreductase activity"/>
    <property type="evidence" value="ECO:0007669"/>
    <property type="project" value="RHEA"/>
</dbReference>
<dbReference type="Pfam" id="PF01625">
    <property type="entry name" value="PMSR"/>
    <property type="match status" value="1"/>
</dbReference>
<dbReference type="Gene3D" id="3.30.1060.10">
    <property type="entry name" value="Peptide methionine sulphoxide reductase MsrA"/>
    <property type="match status" value="1"/>
</dbReference>
<dbReference type="HAMAP" id="MF_01401">
    <property type="entry name" value="MsrA"/>
    <property type="match status" value="1"/>
</dbReference>
<keyword evidence="1 4" id="KW-0560">Oxidoreductase</keyword>
<dbReference type="AlphaFoldDB" id="A0A4V2FI36"/>
<dbReference type="EC" id="1.8.4.11" evidence="4"/>
<accession>A0A4V2FI36</accession>
<proteinExistence type="inferred from homology"/>
<comment type="caution">
    <text evidence="6">The sequence shown here is derived from an EMBL/GenBank/DDBJ whole genome shotgun (WGS) entry which is preliminary data.</text>
</comment>
<evidence type="ECO:0000256" key="1">
    <source>
        <dbReference type="ARBA" id="ARBA00023002"/>
    </source>
</evidence>
<evidence type="ECO:0000256" key="4">
    <source>
        <dbReference type="HAMAP-Rule" id="MF_01401"/>
    </source>
</evidence>
<feature type="domain" description="Peptide methionine sulphoxide reductase MsrA" evidence="5">
    <location>
        <begin position="73"/>
        <end position="224"/>
    </location>
</feature>
<dbReference type="InterPro" id="IPR002569">
    <property type="entry name" value="Met_Sox_Rdtase_MsrA_dom"/>
</dbReference>
<comment type="catalytic activity">
    <reaction evidence="3 4">
        <text>[thioredoxin]-disulfide + L-methionine + H2O = L-methionine (S)-S-oxide + [thioredoxin]-dithiol</text>
        <dbReference type="Rhea" id="RHEA:19993"/>
        <dbReference type="Rhea" id="RHEA-COMP:10698"/>
        <dbReference type="Rhea" id="RHEA-COMP:10700"/>
        <dbReference type="ChEBI" id="CHEBI:15377"/>
        <dbReference type="ChEBI" id="CHEBI:29950"/>
        <dbReference type="ChEBI" id="CHEBI:50058"/>
        <dbReference type="ChEBI" id="CHEBI:57844"/>
        <dbReference type="ChEBI" id="CHEBI:58772"/>
        <dbReference type="EC" id="1.8.4.11"/>
    </reaction>
</comment>
<keyword evidence="7" id="KW-1185">Reference proteome</keyword>
<dbReference type="PANTHER" id="PTHR43774:SF1">
    <property type="entry name" value="PEPTIDE METHIONINE SULFOXIDE REDUCTASE MSRA 2"/>
    <property type="match status" value="1"/>
</dbReference>
<dbReference type="NCBIfam" id="TIGR00401">
    <property type="entry name" value="msrA"/>
    <property type="match status" value="1"/>
</dbReference>
<dbReference type="EMBL" id="SGXM01000001">
    <property type="protein sequence ID" value="RZT42409.1"/>
    <property type="molecule type" value="Genomic_DNA"/>
</dbReference>
<protein>
    <recommendedName>
        <fullName evidence="4">Peptide methionine sulfoxide reductase MsrA</fullName>
        <shortName evidence="4">Protein-methionine-S-oxide reductase</shortName>
        <ecNumber evidence="4">1.8.4.11</ecNumber>
    </recommendedName>
    <alternativeName>
        <fullName evidence="4">Peptide-methionine (S)-S-oxide reductase</fullName>
        <shortName evidence="4">Peptide Met(O) reductase</shortName>
    </alternativeName>
</protein>
<comment type="catalytic activity">
    <reaction evidence="2 4">
        <text>L-methionyl-[protein] + [thioredoxin]-disulfide + H2O = L-methionyl-(S)-S-oxide-[protein] + [thioredoxin]-dithiol</text>
        <dbReference type="Rhea" id="RHEA:14217"/>
        <dbReference type="Rhea" id="RHEA-COMP:10698"/>
        <dbReference type="Rhea" id="RHEA-COMP:10700"/>
        <dbReference type="Rhea" id="RHEA-COMP:12313"/>
        <dbReference type="Rhea" id="RHEA-COMP:12315"/>
        <dbReference type="ChEBI" id="CHEBI:15377"/>
        <dbReference type="ChEBI" id="CHEBI:16044"/>
        <dbReference type="ChEBI" id="CHEBI:29950"/>
        <dbReference type="ChEBI" id="CHEBI:44120"/>
        <dbReference type="ChEBI" id="CHEBI:50058"/>
        <dbReference type="EC" id="1.8.4.11"/>
    </reaction>
</comment>
<dbReference type="GO" id="GO:0008113">
    <property type="term" value="F:peptide-methionine (S)-S-oxide reductase activity"/>
    <property type="evidence" value="ECO:0007669"/>
    <property type="project" value="UniProtKB-UniRule"/>
</dbReference>
<name>A0A4V2FI36_9BURK</name>
<evidence type="ECO:0000313" key="7">
    <source>
        <dbReference type="Proteomes" id="UP000291078"/>
    </source>
</evidence>
<comment type="function">
    <text evidence="4">Has an important function as a repair enzyme for proteins that have been inactivated by oxidation. Catalyzes the reversible oxidation-reduction of methionine sulfoxide in proteins to methionine.</text>
</comment>
<sequence length="256" mass="27817">MTTNKTNTTATATATTTTLQRWMRPTTLKMMGLAVLAAIATTWRVPALSAEDAVRIPAPVVDQKPGASHAESAVFAGGCFWGVQGVFQHVRGVTLVTSGYAGGAANTAQYEKVGTGNTGHAEAVEVRYDPTQVSYGKLLQIFFSVAHNPTQLNYQGPDRGTQYRSAIFPRSAEQRAVAEAYIAQLGATKAWKAPIVTTVENDRKFYAAENYHQDFLVKNPNYPYIVINDLPKVSNLKTMFPDVYRKDPVLVNAKGG</sequence>
<evidence type="ECO:0000259" key="5">
    <source>
        <dbReference type="Pfam" id="PF01625"/>
    </source>
</evidence>
<dbReference type="InterPro" id="IPR036509">
    <property type="entry name" value="Met_Sox_Rdtase_MsrA_sf"/>
</dbReference>
<organism evidence="6 7">
    <name type="scientific">Cupriavidus agavae</name>
    <dbReference type="NCBI Taxonomy" id="1001822"/>
    <lineage>
        <taxon>Bacteria</taxon>
        <taxon>Pseudomonadati</taxon>
        <taxon>Pseudomonadota</taxon>
        <taxon>Betaproteobacteria</taxon>
        <taxon>Burkholderiales</taxon>
        <taxon>Burkholderiaceae</taxon>
        <taxon>Cupriavidus</taxon>
    </lineage>
</organism>
<comment type="similarity">
    <text evidence="4">Belongs to the MsrA Met sulfoxide reductase family.</text>
</comment>
<evidence type="ECO:0000313" key="6">
    <source>
        <dbReference type="EMBL" id="RZT42409.1"/>
    </source>
</evidence>
<gene>
    <name evidence="4" type="primary">msrA</name>
    <name evidence="6" type="ORF">EV147_1442</name>
</gene>
<dbReference type="OrthoDB" id="4174719at2"/>
<dbReference type="RefSeq" id="WP_130390406.1">
    <property type="nucleotide sequence ID" value="NZ_SGXM01000001.1"/>
</dbReference>
<dbReference type="Proteomes" id="UP000291078">
    <property type="component" value="Unassembled WGS sequence"/>
</dbReference>
<dbReference type="PANTHER" id="PTHR43774">
    <property type="entry name" value="PEPTIDE METHIONINE SULFOXIDE REDUCTASE"/>
    <property type="match status" value="1"/>
</dbReference>
<dbReference type="SUPFAM" id="SSF55068">
    <property type="entry name" value="Peptide methionine sulfoxide reductase"/>
    <property type="match status" value="1"/>
</dbReference>
<evidence type="ECO:0000256" key="2">
    <source>
        <dbReference type="ARBA" id="ARBA00047806"/>
    </source>
</evidence>
<evidence type="ECO:0000256" key="3">
    <source>
        <dbReference type="ARBA" id="ARBA00048782"/>
    </source>
</evidence>
<reference evidence="6 7" key="1">
    <citation type="journal article" date="2015" name="Stand. Genomic Sci.">
        <title>Genomic Encyclopedia of Bacterial and Archaeal Type Strains, Phase III: the genomes of soil and plant-associated and newly described type strains.</title>
        <authorList>
            <person name="Whitman W.B."/>
            <person name="Woyke T."/>
            <person name="Klenk H.P."/>
            <person name="Zhou Y."/>
            <person name="Lilburn T.G."/>
            <person name="Beck B.J."/>
            <person name="De Vos P."/>
            <person name="Vandamme P."/>
            <person name="Eisen J.A."/>
            <person name="Garrity G."/>
            <person name="Hugenholtz P."/>
            <person name="Kyrpides N.C."/>
        </authorList>
    </citation>
    <scope>NUCLEOTIDE SEQUENCE [LARGE SCALE GENOMIC DNA]</scope>
    <source>
        <strain evidence="6 7">ASC-9842</strain>
    </source>
</reference>
<feature type="active site" evidence="4">
    <location>
        <position position="79"/>
    </location>
</feature>